<sequence length="19" mass="2167">MVLHFPGLKKENKIPLSQS</sequence>
<proteinExistence type="predicted"/>
<accession>A0A0E9THA5</accession>
<dbReference type="EMBL" id="GBXM01055760">
    <property type="protein sequence ID" value="JAH52817.1"/>
    <property type="molecule type" value="Transcribed_RNA"/>
</dbReference>
<name>A0A0E9THA5_ANGAN</name>
<reference evidence="1" key="2">
    <citation type="journal article" date="2015" name="Fish Shellfish Immunol.">
        <title>Early steps in the European eel (Anguilla anguilla)-Vibrio vulnificus interaction in the gills: Role of the RtxA13 toxin.</title>
        <authorList>
            <person name="Callol A."/>
            <person name="Pajuelo D."/>
            <person name="Ebbesson L."/>
            <person name="Teles M."/>
            <person name="MacKenzie S."/>
            <person name="Amaro C."/>
        </authorList>
    </citation>
    <scope>NUCLEOTIDE SEQUENCE</scope>
</reference>
<protein>
    <submittedName>
        <fullName evidence="1">Uncharacterized protein</fullName>
    </submittedName>
</protein>
<organism evidence="1">
    <name type="scientific">Anguilla anguilla</name>
    <name type="common">European freshwater eel</name>
    <name type="synonym">Muraena anguilla</name>
    <dbReference type="NCBI Taxonomy" id="7936"/>
    <lineage>
        <taxon>Eukaryota</taxon>
        <taxon>Metazoa</taxon>
        <taxon>Chordata</taxon>
        <taxon>Craniata</taxon>
        <taxon>Vertebrata</taxon>
        <taxon>Euteleostomi</taxon>
        <taxon>Actinopterygii</taxon>
        <taxon>Neopterygii</taxon>
        <taxon>Teleostei</taxon>
        <taxon>Anguilliformes</taxon>
        <taxon>Anguillidae</taxon>
        <taxon>Anguilla</taxon>
    </lineage>
</organism>
<evidence type="ECO:0000313" key="1">
    <source>
        <dbReference type="EMBL" id="JAH52817.1"/>
    </source>
</evidence>
<dbReference type="AlphaFoldDB" id="A0A0E9THA5"/>
<reference evidence="1" key="1">
    <citation type="submission" date="2014-11" db="EMBL/GenBank/DDBJ databases">
        <authorList>
            <person name="Amaro Gonzalez C."/>
        </authorList>
    </citation>
    <scope>NUCLEOTIDE SEQUENCE</scope>
</reference>